<keyword evidence="1" id="KW-1185">Reference proteome</keyword>
<dbReference type="GeneID" id="111597571"/>
<gene>
    <name evidence="2" type="primary">LOC111597571</name>
</gene>
<dbReference type="Proteomes" id="UP000504633">
    <property type="component" value="Unplaced"/>
</dbReference>
<accession>A0A6J2SXC9</accession>
<evidence type="ECO:0000313" key="1">
    <source>
        <dbReference type="Proteomes" id="UP000504633"/>
    </source>
</evidence>
<dbReference type="RefSeq" id="XP_030081811.1">
    <property type="nucleotide sequence ID" value="XM_030225951.1"/>
</dbReference>
<organism evidence="1 2">
    <name type="scientific">Drosophila hydei</name>
    <name type="common">Fruit fly</name>
    <dbReference type="NCBI Taxonomy" id="7224"/>
    <lineage>
        <taxon>Eukaryota</taxon>
        <taxon>Metazoa</taxon>
        <taxon>Ecdysozoa</taxon>
        <taxon>Arthropoda</taxon>
        <taxon>Hexapoda</taxon>
        <taxon>Insecta</taxon>
        <taxon>Pterygota</taxon>
        <taxon>Neoptera</taxon>
        <taxon>Endopterygota</taxon>
        <taxon>Diptera</taxon>
        <taxon>Brachycera</taxon>
        <taxon>Muscomorpha</taxon>
        <taxon>Ephydroidea</taxon>
        <taxon>Drosophilidae</taxon>
        <taxon>Drosophila</taxon>
    </lineage>
</organism>
<proteinExistence type="predicted"/>
<dbReference type="OMA" id="KQNDAGH"/>
<dbReference type="OrthoDB" id="7849730at2759"/>
<name>A0A6J2SXC9_DROHY</name>
<sequence length="182" mass="20467">MAGIVPNLQDNDQLEPLNNNYTLRNNKIEAKSEEFVEEDEPKEVIVKSRRIESFEVPSGLLIVTYEAGPNSYKYTFELRRKTDDRTLRLELSYFFLWSLQHFTYRINESGAVREESVELVKPGELIVKGQLIQQYASPSGILTVTYEAGPNGYVAKYTFVSTQGQGIPPLGLSPSALKAVTG</sequence>
<evidence type="ECO:0000313" key="2">
    <source>
        <dbReference type="RefSeq" id="XP_030081811.1"/>
    </source>
</evidence>
<reference evidence="2" key="1">
    <citation type="submission" date="2025-08" db="UniProtKB">
        <authorList>
            <consortium name="RefSeq"/>
        </authorList>
    </citation>
    <scope>IDENTIFICATION</scope>
    <source>
        <strain evidence="2">15085-1641.00</strain>
        <tissue evidence="2">Whole body</tissue>
    </source>
</reference>
<dbReference type="KEGG" id="dhe:111597571"/>
<dbReference type="AlphaFoldDB" id="A0A6J2SXC9"/>
<protein>
    <submittedName>
        <fullName evidence="2">Uncharacterized protein LOC111597571</fullName>
    </submittedName>
</protein>